<name>A0A6H5I7K3_9HYME</name>
<evidence type="ECO:0000313" key="3">
    <source>
        <dbReference type="Proteomes" id="UP000479190"/>
    </source>
</evidence>
<evidence type="ECO:0000313" key="2">
    <source>
        <dbReference type="EMBL" id="CAB0033177.1"/>
    </source>
</evidence>
<dbReference type="AlphaFoldDB" id="A0A6H5I7K3"/>
<gene>
    <name evidence="2" type="ORF">TBRA_LOCUS5096</name>
</gene>
<sequence>MNAECYREGTRKVAVAAVPETNSHSNECKDDSTTDFDTCEGAPAEFTCQCHRTCVQSAAKQRSSRSVSSSNRARPAKDRRKKRRNAVYKRQRCDGKPIPRRLSLGSTSFEENTPSSSSSCEALPTVPTPRLVLSARSSARHCGDCGGSDHYQTIEQMQLNFEKTLRDLDALNRSFTDECRTESDGKQRKRYCGDSFDSSKRVRLATPTTTTTKMDPDPATDKTVGHDTDQCHRVRRNQTQSNRHQCNLRKKVNLCEEHHRCFRKIHATPS</sequence>
<feature type="compositionally biased region" description="Basic and acidic residues" evidence="1">
    <location>
        <begin position="214"/>
        <end position="228"/>
    </location>
</feature>
<keyword evidence="3" id="KW-1185">Reference proteome</keyword>
<proteinExistence type="predicted"/>
<organism evidence="2 3">
    <name type="scientific">Trichogramma brassicae</name>
    <dbReference type="NCBI Taxonomy" id="86971"/>
    <lineage>
        <taxon>Eukaryota</taxon>
        <taxon>Metazoa</taxon>
        <taxon>Ecdysozoa</taxon>
        <taxon>Arthropoda</taxon>
        <taxon>Hexapoda</taxon>
        <taxon>Insecta</taxon>
        <taxon>Pterygota</taxon>
        <taxon>Neoptera</taxon>
        <taxon>Endopterygota</taxon>
        <taxon>Hymenoptera</taxon>
        <taxon>Apocrita</taxon>
        <taxon>Proctotrupomorpha</taxon>
        <taxon>Chalcidoidea</taxon>
        <taxon>Trichogrammatidae</taxon>
        <taxon>Trichogramma</taxon>
    </lineage>
</organism>
<reference evidence="2 3" key="1">
    <citation type="submission" date="2020-02" db="EMBL/GenBank/DDBJ databases">
        <authorList>
            <person name="Ferguson B K."/>
        </authorList>
    </citation>
    <scope>NUCLEOTIDE SEQUENCE [LARGE SCALE GENOMIC DNA]</scope>
</reference>
<accession>A0A6H5I7K3</accession>
<dbReference type="EMBL" id="CADCXV010000701">
    <property type="protein sequence ID" value="CAB0033177.1"/>
    <property type="molecule type" value="Genomic_DNA"/>
</dbReference>
<feature type="region of interest" description="Disordered" evidence="1">
    <location>
        <begin position="58"/>
        <end position="125"/>
    </location>
</feature>
<feature type="compositionally biased region" description="Low complexity" evidence="1">
    <location>
        <begin position="106"/>
        <end position="119"/>
    </location>
</feature>
<feature type="compositionally biased region" description="Low complexity" evidence="1">
    <location>
        <begin position="58"/>
        <end position="73"/>
    </location>
</feature>
<feature type="compositionally biased region" description="Basic residues" evidence="1">
    <location>
        <begin position="77"/>
        <end position="90"/>
    </location>
</feature>
<feature type="region of interest" description="Disordered" evidence="1">
    <location>
        <begin position="208"/>
        <end position="228"/>
    </location>
</feature>
<dbReference type="Proteomes" id="UP000479190">
    <property type="component" value="Unassembled WGS sequence"/>
</dbReference>
<protein>
    <submittedName>
        <fullName evidence="2">Uncharacterized protein</fullName>
    </submittedName>
</protein>
<evidence type="ECO:0000256" key="1">
    <source>
        <dbReference type="SAM" id="MobiDB-lite"/>
    </source>
</evidence>